<dbReference type="Proteomes" id="UP001190700">
    <property type="component" value="Unassembled WGS sequence"/>
</dbReference>
<protein>
    <submittedName>
        <fullName evidence="1">Uncharacterized protein</fullName>
    </submittedName>
</protein>
<organism evidence="1 2">
    <name type="scientific">Cymbomonas tetramitiformis</name>
    <dbReference type="NCBI Taxonomy" id="36881"/>
    <lineage>
        <taxon>Eukaryota</taxon>
        <taxon>Viridiplantae</taxon>
        <taxon>Chlorophyta</taxon>
        <taxon>Pyramimonadophyceae</taxon>
        <taxon>Pyramimonadales</taxon>
        <taxon>Pyramimonadaceae</taxon>
        <taxon>Cymbomonas</taxon>
    </lineage>
</organism>
<proteinExistence type="predicted"/>
<reference evidence="1 2" key="1">
    <citation type="journal article" date="2015" name="Genome Biol. Evol.">
        <title>Comparative Genomics of a Bacterivorous Green Alga Reveals Evolutionary Causalities and Consequences of Phago-Mixotrophic Mode of Nutrition.</title>
        <authorList>
            <person name="Burns J.A."/>
            <person name="Paasch A."/>
            <person name="Narechania A."/>
            <person name="Kim E."/>
        </authorList>
    </citation>
    <scope>NUCLEOTIDE SEQUENCE [LARGE SCALE GENOMIC DNA]</scope>
    <source>
        <strain evidence="1 2">PLY_AMNH</strain>
    </source>
</reference>
<name>A0AAE0GP96_9CHLO</name>
<keyword evidence="2" id="KW-1185">Reference proteome</keyword>
<evidence type="ECO:0000313" key="2">
    <source>
        <dbReference type="Proteomes" id="UP001190700"/>
    </source>
</evidence>
<dbReference type="AlphaFoldDB" id="A0AAE0GP96"/>
<evidence type="ECO:0000313" key="1">
    <source>
        <dbReference type="EMBL" id="KAK3281046.1"/>
    </source>
</evidence>
<gene>
    <name evidence="1" type="ORF">CYMTET_11145</name>
</gene>
<sequence length="73" mass="8027">MPRSMGSGENPPEQVNFRWQFTREGNVCVGGAAEIANRVGARRVFWSAYDSIGVSTVCEALPLGRLPFWIANV</sequence>
<comment type="caution">
    <text evidence="1">The sequence shown here is derived from an EMBL/GenBank/DDBJ whole genome shotgun (WGS) entry which is preliminary data.</text>
</comment>
<accession>A0AAE0GP96</accession>
<dbReference type="EMBL" id="LGRX02004064">
    <property type="protein sequence ID" value="KAK3281046.1"/>
    <property type="molecule type" value="Genomic_DNA"/>
</dbReference>